<dbReference type="PANTHER" id="PTHR42756:SF1">
    <property type="entry name" value="TRANSCRIPTIONAL REPRESSOR OF EMRAB OPERON"/>
    <property type="match status" value="1"/>
</dbReference>
<feature type="domain" description="HTH marR-type" evidence="4">
    <location>
        <begin position="3"/>
        <end position="138"/>
    </location>
</feature>
<dbReference type="EMBL" id="WUBI01000001">
    <property type="protein sequence ID" value="MWV42710.1"/>
    <property type="molecule type" value="Genomic_DNA"/>
</dbReference>
<keyword evidence="6" id="KW-1185">Reference proteome</keyword>
<comment type="caution">
    <text evidence="5">The sequence shown here is derived from an EMBL/GenBank/DDBJ whole genome shotgun (WGS) entry which is preliminary data.</text>
</comment>
<dbReference type="PANTHER" id="PTHR42756">
    <property type="entry name" value="TRANSCRIPTIONAL REGULATOR, MARR"/>
    <property type="match status" value="1"/>
</dbReference>
<dbReference type="AlphaFoldDB" id="A0A7X3LFZ9"/>
<dbReference type="Proteomes" id="UP000460318">
    <property type="component" value="Unassembled WGS sequence"/>
</dbReference>
<dbReference type="GO" id="GO:0003677">
    <property type="term" value="F:DNA binding"/>
    <property type="evidence" value="ECO:0007669"/>
    <property type="project" value="UniProtKB-KW"/>
</dbReference>
<gene>
    <name evidence="5" type="ORF">GRF59_03635</name>
</gene>
<dbReference type="InterPro" id="IPR000835">
    <property type="entry name" value="HTH_MarR-typ"/>
</dbReference>
<accession>A0A7X3LFZ9</accession>
<evidence type="ECO:0000256" key="1">
    <source>
        <dbReference type="ARBA" id="ARBA00023015"/>
    </source>
</evidence>
<dbReference type="InterPro" id="IPR036390">
    <property type="entry name" value="WH_DNA-bd_sf"/>
</dbReference>
<dbReference type="CDD" id="cd00090">
    <property type="entry name" value="HTH_ARSR"/>
    <property type="match status" value="1"/>
</dbReference>
<dbReference type="InterPro" id="IPR011991">
    <property type="entry name" value="ArsR-like_HTH"/>
</dbReference>
<organism evidence="5 6">
    <name type="scientific">Paenibacillus dendrobii</name>
    <dbReference type="NCBI Taxonomy" id="2691084"/>
    <lineage>
        <taxon>Bacteria</taxon>
        <taxon>Bacillati</taxon>
        <taxon>Bacillota</taxon>
        <taxon>Bacilli</taxon>
        <taxon>Bacillales</taxon>
        <taxon>Paenibacillaceae</taxon>
        <taxon>Paenibacillus</taxon>
    </lineage>
</organism>
<sequence length="141" mass="16561">MKNKNLAEQINQTIEDIWIILEKKERAYTNFKLNNQQYVLLTLVIRHPFSSPTELAEQMEITKSAVSQQLAKLEKEGYIIRKQHVEDKRAYSIELGEKGLLYKHEMNAFNQQVSEKYHANLSPEELTNMLSALQKLRELLE</sequence>
<keyword evidence="3" id="KW-0804">Transcription</keyword>
<keyword evidence="2" id="KW-0238">DNA-binding</keyword>
<keyword evidence="1" id="KW-0805">Transcription regulation</keyword>
<dbReference type="RefSeq" id="WP_160496287.1">
    <property type="nucleotide sequence ID" value="NZ_WUBI01000001.1"/>
</dbReference>
<evidence type="ECO:0000313" key="6">
    <source>
        <dbReference type="Proteomes" id="UP000460318"/>
    </source>
</evidence>
<evidence type="ECO:0000259" key="4">
    <source>
        <dbReference type="PROSITE" id="PS50995"/>
    </source>
</evidence>
<evidence type="ECO:0000256" key="2">
    <source>
        <dbReference type="ARBA" id="ARBA00023125"/>
    </source>
</evidence>
<evidence type="ECO:0000313" key="5">
    <source>
        <dbReference type="EMBL" id="MWV42710.1"/>
    </source>
</evidence>
<protein>
    <submittedName>
        <fullName evidence="5">MarR family transcriptional regulator</fullName>
    </submittedName>
</protein>
<dbReference type="PRINTS" id="PR00598">
    <property type="entry name" value="HTHMARR"/>
</dbReference>
<dbReference type="GO" id="GO:0003700">
    <property type="term" value="F:DNA-binding transcription factor activity"/>
    <property type="evidence" value="ECO:0007669"/>
    <property type="project" value="InterPro"/>
</dbReference>
<name>A0A7X3LFZ9_9BACL</name>
<dbReference type="InterPro" id="IPR036388">
    <property type="entry name" value="WH-like_DNA-bd_sf"/>
</dbReference>
<dbReference type="Pfam" id="PF01047">
    <property type="entry name" value="MarR"/>
    <property type="match status" value="1"/>
</dbReference>
<dbReference type="SUPFAM" id="SSF46785">
    <property type="entry name" value="Winged helix' DNA-binding domain"/>
    <property type="match status" value="1"/>
</dbReference>
<reference evidence="5 6" key="1">
    <citation type="submission" date="2019-12" db="EMBL/GenBank/DDBJ databases">
        <title>Paenibacillus sp. nov., an endophytic bacterium isolated from the stem of Dendrobium.</title>
        <authorList>
            <person name="Zhao R."/>
        </authorList>
    </citation>
    <scope>NUCLEOTIDE SEQUENCE [LARGE SCALE GENOMIC DNA]</scope>
    <source>
        <strain evidence="5 6">HJL G12</strain>
    </source>
</reference>
<dbReference type="SMART" id="SM00347">
    <property type="entry name" value="HTH_MARR"/>
    <property type="match status" value="1"/>
</dbReference>
<evidence type="ECO:0000256" key="3">
    <source>
        <dbReference type="ARBA" id="ARBA00023163"/>
    </source>
</evidence>
<dbReference type="Gene3D" id="1.10.10.10">
    <property type="entry name" value="Winged helix-like DNA-binding domain superfamily/Winged helix DNA-binding domain"/>
    <property type="match status" value="1"/>
</dbReference>
<dbReference type="PROSITE" id="PS50995">
    <property type="entry name" value="HTH_MARR_2"/>
    <property type="match status" value="1"/>
</dbReference>
<proteinExistence type="predicted"/>